<keyword evidence="2" id="KW-1185">Reference proteome</keyword>
<accession>A0A0K2XTU9</accession>
<sequence length="38" mass="4147">MGVEHFVSSIPKTFGLGVLMALGDYLVKYLVVELDMAC</sequence>
<dbReference type="Proteomes" id="UP000046090">
    <property type="component" value="Unassembled WGS sequence"/>
</dbReference>
<protein>
    <submittedName>
        <fullName evidence="1">Uncharacterized protein</fullName>
    </submittedName>
</protein>
<dbReference type="AlphaFoldDB" id="A0A0K2XTU9"/>
<gene>
    <name evidence="1" type="ORF">HHE01_09970</name>
</gene>
<evidence type="ECO:0000313" key="1">
    <source>
        <dbReference type="EMBL" id="CRI34151.1"/>
    </source>
</evidence>
<reference evidence="2" key="1">
    <citation type="submission" date="2014-12" db="EMBL/GenBank/DDBJ databases">
        <authorList>
            <person name="Smet A."/>
        </authorList>
    </citation>
    <scope>NUCLEOTIDE SEQUENCE [LARGE SCALE GENOMIC DNA]</scope>
</reference>
<dbReference type="EMBL" id="CDMK01000001">
    <property type="protein sequence ID" value="CRI34151.1"/>
    <property type="molecule type" value="Genomic_DNA"/>
</dbReference>
<evidence type="ECO:0000313" key="2">
    <source>
        <dbReference type="Proteomes" id="UP000046090"/>
    </source>
</evidence>
<name>A0A0K2XTU9_HELHE</name>
<organism evidence="1 2">
    <name type="scientific">Helicobacter heilmannii</name>
    <dbReference type="NCBI Taxonomy" id="35817"/>
    <lineage>
        <taxon>Bacteria</taxon>
        <taxon>Pseudomonadati</taxon>
        <taxon>Campylobacterota</taxon>
        <taxon>Epsilonproteobacteria</taxon>
        <taxon>Campylobacterales</taxon>
        <taxon>Helicobacteraceae</taxon>
        <taxon>Helicobacter</taxon>
    </lineage>
</organism>
<proteinExistence type="predicted"/>